<evidence type="ECO:0000313" key="7">
    <source>
        <dbReference type="EMBL" id="EON67257.1"/>
    </source>
</evidence>
<dbReference type="STRING" id="1168221.R7YZC0"/>
<dbReference type="InterPro" id="IPR015659">
    <property type="entry name" value="Proline_oxidase"/>
</dbReference>
<dbReference type="GO" id="GO:0004657">
    <property type="term" value="F:proline dehydrogenase activity"/>
    <property type="evidence" value="ECO:0007669"/>
    <property type="project" value="UniProtKB-EC"/>
</dbReference>
<dbReference type="Pfam" id="PF01619">
    <property type="entry name" value="Pro_dh"/>
    <property type="match status" value="1"/>
</dbReference>
<keyword evidence="8" id="KW-1185">Reference proteome</keyword>
<protein>
    <recommendedName>
        <fullName evidence="2 5">Proline dehydrogenase</fullName>
        <ecNumber evidence="2 5">1.5.5.2</ecNumber>
    </recommendedName>
</protein>
<gene>
    <name evidence="7" type="ORF">W97_06510</name>
</gene>
<dbReference type="EMBL" id="JH767586">
    <property type="protein sequence ID" value="EON67257.1"/>
    <property type="molecule type" value="Genomic_DNA"/>
</dbReference>
<evidence type="ECO:0000313" key="8">
    <source>
        <dbReference type="Proteomes" id="UP000016924"/>
    </source>
</evidence>
<dbReference type="PANTHER" id="PTHR13914">
    <property type="entry name" value="PROLINE OXIDASE"/>
    <property type="match status" value="1"/>
</dbReference>
<comment type="similarity">
    <text evidence="1 5">Belongs to the proline oxidase family.</text>
</comment>
<keyword evidence="4 5" id="KW-0642">Proline metabolism</keyword>
<comment type="catalytic activity">
    <reaction evidence="5">
        <text>L-proline + a quinone = (S)-1-pyrroline-5-carboxylate + a quinol + H(+)</text>
        <dbReference type="Rhea" id="RHEA:23784"/>
        <dbReference type="ChEBI" id="CHEBI:15378"/>
        <dbReference type="ChEBI" id="CHEBI:17388"/>
        <dbReference type="ChEBI" id="CHEBI:24646"/>
        <dbReference type="ChEBI" id="CHEBI:60039"/>
        <dbReference type="ChEBI" id="CHEBI:132124"/>
        <dbReference type="EC" id="1.5.5.2"/>
    </reaction>
</comment>
<proteinExistence type="inferred from homology"/>
<dbReference type="GeneID" id="19903821"/>
<dbReference type="OrthoDB" id="5464at2759"/>
<organism evidence="7 8">
    <name type="scientific">Coniosporium apollinis (strain CBS 100218)</name>
    <name type="common">Rock-inhabiting black yeast</name>
    <dbReference type="NCBI Taxonomy" id="1168221"/>
    <lineage>
        <taxon>Eukaryota</taxon>
        <taxon>Fungi</taxon>
        <taxon>Dikarya</taxon>
        <taxon>Ascomycota</taxon>
        <taxon>Pezizomycotina</taxon>
        <taxon>Dothideomycetes</taxon>
        <taxon>Dothideomycetes incertae sedis</taxon>
        <taxon>Coniosporium</taxon>
    </lineage>
</organism>
<dbReference type="Proteomes" id="UP000016924">
    <property type="component" value="Unassembled WGS sequence"/>
</dbReference>
<keyword evidence="5" id="KW-0285">Flavoprotein</keyword>
<dbReference type="GO" id="GO:0071949">
    <property type="term" value="F:FAD binding"/>
    <property type="evidence" value="ECO:0007669"/>
    <property type="project" value="TreeGrafter"/>
</dbReference>
<evidence type="ECO:0000256" key="2">
    <source>
        <dbReference type="ARBA" id="ARBA00012695"/>
    </source>
</evidence>
<comment type="cofactor">
    <cofactor evidence="5">
        <name>FAD</name>
        <dbReference type="ChEBI" id="CHEBI:57692"/>
    </cofactor>
</comment>
<dbReference type="AlphaFoldDB" id="R7YZC0"/>
<feature type="domain" description="Proline dehydrogenase" evidence="6">
    <location>
        <begin position="91"/>
        <end position="395"/>
    </location>
</feature>
<evidence type="ECO:0000259" key="6">
    <source>
        <dbReference type="Pfam" id="PF01619"/>
    </source>
</evidence>
<dbReference type="GO" id="GO:0005739">
    <property type="term" value="C:mitochondrion"/>
    <property type="evidence" value="ECO:0007669"/>
    <property type="project" value="TreeGrafter"/>
</dbReference>
<dbReference type="Gene3D" id="3.20.20.220">
    <property type="match status" value="1"/>
</dbReference>
<dbReference type="PANTHER" id="PTHR13914:SF30">
    <property type="entry name" value="PROLINE DEHYDROGENASE"/>
    <property type="match status" value="1"/>
</dbReference>
<dbReference type="SUPFAM" id="SSF51730">
    <property type="entry name" value="FAD-linked oxidoreductase"/>
    <property type="match status" value="1"/>
</dbReference>
<dbReference type="GO" id="GO:0010133">
    <property type="term" value="P:L-proline catabolic process to L-glutamate"/>
    <property type="evidence" value="ECO:0007669"/>
    <property type="project" value="TreeGrafter"/>
</dbReference>
<keyword evidence="5" id="KW-0274">FAD</keyword>
<dbReference type="EC" id="1.5.5.2" evidence="2 5"/>
<sequence>MSSSPTLLNASFAILTRLLNSKSALLNPDRNPVLRFVLRKTFYDQFCAGENRAEVQRSIQYAKALGYQGVVIEYALEVLGGEGQEKVEADTARSNADVEEWRTGMLETVRMAEEGDFVALKWSGLGSYALELLRRNQPPTPAMENAIYEVCDLAAAKGVAVLPGAEEEASNVGIDSWSLKLQSKYNRPPTMPEGKPVMYNTYQAYLKSTPAKLAKHLVDAEKEGYVIGVKMVRGAYLASEPRERIWPTIEKTHEAYDGIAEALLRRQWNDVLKPVGEGDGQAWPELAVVLATHNQVSIEKAQALRDGQAATGQKRVPLAFVQLWGMADEVSCEILQAAGKRKGLPAGEGKALMTSSTVNLDVPRAFKCVTWGTTGQCLNFLLRRAAENKDAAARTEDSRRAMQGELWRRLRGVFGLS</sequence>
<dbReference type="HOGENOM" id="CLU_018202_0_0_1"/>
<accession>R7YZC0</accession>
<dbReference type="eggNOG" id="KOG0186">
    <property type="taxonomic scope" value="Eukaryota"/>
</dbReference>
<dbReference type="OMA" id="QFCAGEK"/>
<keyword evidence="3 5" id="KW-0560">Oxidoreductase</keyword>
<dbReference type="RefSeq" id="XP_007782574.1">
    <property type="nucleotide sequence ID" value="XM_007784384.1"/>
</dbReference>
<dbReference type="InterPro" id="IPR029041">
    <property type="entry name" value="FAD-linked_oxidoreductase-like"/>
</dbReference>
<dbReference type="InterPro" id="IPR002872">
    <property type="entry name" value="Proline_DH_dom"/>
</dbReference>
<evidence type="ECO:0000256" key="1">
    <source>
        <dbReference type="ARBA" id="ARBA00005869"/>
    </source>
</evidence>
<name>R7YZC0_CONA1</name>
<evidence type="ECO:0000256" key="5">
    <source>
        <dbReference type="RuleBase" id="RU364054"/>
    </source>
</evidence>
<evidence type="ECO:0000256" key="3">
    <source>
        <dbReference type="ARBA" id="ARBA00023002"/>
    </source>
</evidence>
<comment type="function">
    <text evidence="5">Converts proline to delta-1-pyrroline-5-carboxylate.</text>
</comment>
<evidence type="ECO:0000256" key="4">
    <source>
        <dbReference type="ARBA" id="ARBA00023062"/>
    </source>
</evidence>
<reference evidence="8" key="1">
    <citation type="submission" date="2012-06" db="EMBL/GenBank/DDBJ databases">
        <title>The genome sequence of Coniosporium apollinis CBS 100218.</title>
        <authorList>
            <consortium name="The Broad Institute Genome Sequencing Platform"/>
            <person name="Cuomo C."/>
            <person name="Gorbushina A."/>
            <person name="Noack S."/>
            <person name="Walker B."/>
            <person name="Young S.K."/>
            <person name="Zeng Q."/>
            <person name="Gargeya S."/>
            <person name="Fitzgerald M."/>
            <person name="Haas B."/>
            <person name="Abouelleil A."/>
            <person name="Alvarado L."/>
            <person name="Arachchi H.M."/>
            <person name="Berlin A.M."/>
            <person name="Chapman S.B."/>
            <person name="Goldberg J."/>
            <person name="Griggs A."/>
            <person name="Gujja S."/>
            <person name="Hansen M."/>
            <person name="Howarth C."/>
            <person name="Imamovic A."/>
            <person name="Larimer J."/>
            <person name="McCowan C."/>
            <person name="Montmayeur A."/>
            <person name="Murphy C."/>
            <person name="Neiman D."/>
            <person name="Pearson M."/>
            <person name="Priest M."/>
            <person name="Roberts A."/>
            <person name="Saif S."/>
            <person name="Shea T."/>
            <person name="Sisk P."/>
            <person name="Sykes S."/>
            <person name="Wortman J."/>
            <person name="Nusbaum C."/>
            <person name="Birren B."/>
        </authorList>
    </citation>
    <scope>NUCLEOTIDE SEQUENCE [LARGE SCALE GENOMIC DNA]</scope>
    <source>
        <strain evidence="8">CBS 100218</strain>
    </source>
</reference>